<evidence type="ECO:0000256" key="1">
    <source>
        <dbReference type="ARBA" id="ARBA00008383"/>
    </source>
</evidence>
<dbReference type="OrthoDB" id="16747at2759"/>
<reference evidence="2" key="1">
    <citation type="submission" date="2020-01" db="EMBL/GenBank/DDBJ databases">
        <title>Development of genomics and gene disruption for Polysphondylium violaceum indicates a role for the polyketide synthase stlB in stalk morphogenesis.</title>
        <authorList>
            <person name="Narita B."/>
            <person name="Kawabe Y."/>
            <person name="Kin K."/>
            <person name="Saito T."/>
            <person name="Gibbs R."/>
            <person name="Kuspa A."/>
            <person name="Muzny D."/>
            <person name="Queller D."/>
            <person name="Richards S."/>
            <person name="Strassman J."/>
            <person name="Sucgang R."/>
            <person name="Worley K."/>
            <person name="Schaap P."/>
        </authorList>
    </citation>
    <scope>NUCLEOTIDE SEQUENCE</scope>
    <source>
        <strain evidence="2">QSvi11</strain>
    </source>
</reference>
<dbReference type="PANTHER" id="PTHR48228:SF5">
    <property type="entry name" value="ALPHA-METHYLACYL-COA RACEMASE"/>
    <property type="match status" value="1"/>
</dbReference>
<evidence type="ECO:0000313" key="2">
    <source>
        <dbReference type="EMBL" id="KAF2078108.1"/>
    </source>
</evidence>
<dbReference type="InterPro" id="IPR044855">
    <property type="entry name" value="CoA-Trfase_III_dom3_sf"/>
</dbReference>
<dbReference type="SUPFAM" id="SSF89796">
    <property type="entry name" value="CoA-transferase family III (CaiB/BaiF)"/>
    <property type="match status" value="1"/>
</dbReference>
<protein>
    <recommendedName>
        <fullName evidence="4">Alpha-methylacyl-CoA racemase</fullName>
    </recommendedName>
</protein>
<dbReference type="AlphaFoldDB" id="A0A8J4PZI6"/>
<dbReference type="InterPro" id="IPR023606">
    <property type="entry name" value="CoA-Trfase_III_dom_1_sf"/>
</dbReference>
<name>A0A8J4PZI6_9MYCE</name>
<dbReference type="Pfam" id="PF02515">
    <property type="entry name" value="CoA_transf_3"/>
    <property type="match status" value="1"/>
</dbReference>
<dbReference type="InterPro" id="IPR003673">
    <property type="entry name" value="CoA-Trfase_fam_III"/>
</dbReference>
<dbReference type="InterPro" id="IPR050509">
    <property type="entry name" value="CoA-transferase_III"/>
</dbReference>
<evidence type="ECO:0000313" key="3">
    <source>
        <dbReference type="Proteomes" id="UP000695562"/>
    </source>
</evidence>
<organism evidence="2 3">
    <name type="scientific">Polysphondylium violaceum</name>
    <dbReference type="NCBI Taxonomy" id="133409"/>
    <lineage>
        <taxon>Eukaryota</taxon>
        <taxon>Amoebozoa</taxon>
        <taxon>Evosea</taxon>
        <taxon>Eumycetozoa</taxon>
        <taxon>Dictyostelia</taxon>
        <taxon>Dictyosteliales</taxon>
        <taxon>Dictyosteliaceae</taxon>
        <taxon>Polysphondylium</taxon>
    </lineage>
</organism>
<dbReference type="PANTHER" id="PTHR48228">
    <property type="entry name" value="SUCCINYL-COA--D-CITRAMALATE COA-TRANSFERASE"/>
    <property type="match status" value="1"/>
</dbReference>
<dbReference type="GO" id="GO:0003824">
    <property type="term" value="F:catalytic activity"/>
    <property type="evidence" value="ECO:0007669"/>
    <property type="project" value="InterPro"/>
</dbReference>
<gene>
    <name evidence="2" type="ORF">CYY_000579</name>
</gene>
<dbReference type="Gene3D" id="3.40.50.10540">
    <property type="entry name" value="Crotonobetainyl-coa:carnitine coa-transferase, domain 1"/>
    <property type="match status" value="1"/>
</dbReference>
<comment type="caution">
    <text evidence="2">The sequence shown here is derived from an EMBL/GenBank/DDBJ whole genome shotgun (WGS) entry which is preliminary data.</text>
</comment>
<dbReference type="Gene3D" id="3.30.1540.10">
    <property type="entry name" value="formyl-coa transferase, domain 3"/>
    <property type="match status" value="1"/>
</dbReference>
<proteinExistence type="inferred from homology"/>
<sequence length="400" mass="43553">MYTPLKGVVVIEMGGLAPVPFCGMVLRDFGARVIRVDRMVEGVVSYSVTDQLDRGKESIALDLKRQQGKELLLGLVDKADVLLDPFRPGVLEKLGLAPSVLQQRNPRLIIARLTGYGQLDSKNPYAKMAGHDINYISLSGSLGLFGGGGNGTLSSPPSFPVNLLGDFAGGGQACAMGILLALLERSSTGKGRVIDCAMVDNAAYLTSFVYNLKKRNMFWTSSRGSNMLDGGAHFYQVYQTKDDKFVSVGCLEPQFYKQLLEGLKLDAGSLPDQNDASEWPAMIKLFQGIFKTKTRDEWESVFINTDACVTPVLELEELSTHPYCKSRNLIVTDSLGNQSITRPFSSAPNSFTPPPPISTPGSDTIPVLQEFCCLSSTQISDLASHHIIPLENNTRLHAKL</sequence>
<dbReference type="EMBL" id="AJWJ01000011">
    <property type="protein sequence ID" value="KAF2078108.1"/>
    <property type="molecule type" value="Genomic_DNA"/>
</dbReference>
<comment type="similarity">
    <text evidence="1">Belongs to the CoA-transferase III family.</text>
</comment>
<accession>A0A8J4PZI6</accession>
<evidence type="ECO:0008006" key="4">
    <source>
        <dbReference type="Google" id="ProtNLM"/>
    </source>
</evidence>
<dbReference type="Proteomes" id="UP000695562">
    <property type="component" value="Unassembled WGS sequence"/>
</dbReference>
<keyword evidence="3" id="KW-1185">Reference proteome</keyword>